<dbReference type="PRINTS" id="PR00153">
    <property type="entry name" value="CSAPPISMRASE"/>
</dbReference>
<dbReference type="EMBL" id="QEHR01000003">
    <property type="protein sequence ID" value="PVW15693.1"/>
    <property type="molecule type" value="Genomic_DNA"/>
</dbReference>
<dbReference type="PROSITE" id="PS50072">
    <property type="entry name" value="CSA_PPIASE_2"/>
    <property type="match status" value="1"/>
</dbReference>
<comment type="catalytic activity">
    <reaction evidence="4">
        <text>[protein]-peptidylproline (omega=180) = [protein]-peptidylproline (omega=0)</text>
        <dbReference type="Rhea" id="RHEA:16237"/>
        <dbReference type="Rhea" id="RHEA-COMP:10747"/>
        <dbReference type="Rhea" id="RHEA-COMP:10748"/>
        <dbReference type="ChEBI" id="CHEBI:83833"/>
        <dbReference type="ChEBI" id="CHEBI:83834"/>
        <dbReference type="EC" id="5.2.1.8"/>
    </reaction>
</comment>
<accession>A0A2U0I3L5</accession>
<comment type="similarity">
    <text evidence="1 4">Belongs to the cyclophilin-type PPIase family.</text>
</comment>
<dbReference type="InterPro" id="IPR044666">
    <property type="entry name" value="Cyclophilin_A-like"/>
</dbReference>
<evidence type="ECO:0000259" key="6">
    <source>
        <dbReference type="PROSITE" id="PS50072"/>
    </source>
</evidence>
<evidence type="ECO:0000256" key="4">
    <source>
        <dbReference type="RuleBase" id="RU363019"/>
    </source>
</evidence>
<evidence type="ECO:0000256" key="5">
    <source>
        <dbReference type="SAM" id="MobiDB-lite"/>
    </source>
</evidence>
<dbReference type="PANTHER" id="PTHR45625">
    <property type="entry name" value="PEPTIDYL-PROLYL CIS-TRANS ISOMERASE-RELATED"/>
    <property type="match status" value="1"/>
</dbReference>
<dbReference type="InterPro" id="IPR002130">
    <property type="entry name" value="Cyclophilin-type_PPIase_dom"/>
</dbReference>
<protein>
    <recommendedName>
        <fullName evidence="4">Peptidyl-prolyl cis-trans isomerase</fullName>
        <shortName evidence="4">PPIase</shortName>
        <ecNumber evidence="4">5.2.1.8</ecNumber>
    </recommendedName>
</protein>
<keyword evidence="2 4" id="KW-0697">Rotamase</keyword>
<dbReference type="PROSITE" id="PS00170">
    <property type="entry name" value="CSA_PPIASE_1"/>
    <property type="match status" value="1"/>
</dbReference>
<dbReference type="CDD" id="cd00317">
    <property type="entry name" value="cyclophilin"/>
    <property type="match status" value="1"/>
</dbReference>
<dbReference type="OrthoDB" id="9807797at2"/>
<feature type="domain" description="PPIase cyclophilin-type" evidence="6">
    <location>
        <begin position="98"/>
        <end position="245"/>
    </location>
</feature>
<name>A0A2U0I3L5_9FLAO</name>
<gene>
    <name evidence="7" type="ORF">DDV96_05325</name>
</gene>
<dbReference type="InterPro" id="IPR020892">
    <property type="entry name" value="Cyclophilin-type_PPIase_CS"/>
</dbReference>
<keyword evidence="3 4" id="KW-0413">Isomerase</keyword>
<feature type="region of interest" description="Disordered" evidence="5">
    <location>
        <begin position="21"/>
        <end position="62"/>
    </location>
</feature>
<proteinExistence type="inferred from homology"/>
<dbReference type="Proteomes" id="UP000245962">
    <property type="component" value="Unassembled WGS sequence"/>
</dbReference>
<evidence type="ECO:0000256" key="2">
    <source>
        <dbReference type="ARBA" id="ARBA00023110"/>
    </source>
</evidence>
<sequence>MKYLSYVLLTAVLLLTSCEDKKNASEEKANPTSEKAVLPDKTEEQPKDTATSESSKKTNDKTEIGAGYSKITEDNLVAFLTQYGKENPETKVKISTRLGDIVIELYEDTPLHRANFIYLVKQGYFNETFFHRIVPDFIIQGGNSDLPSTNKKRAKLGNDYLLPAEINGRNHFYGSVSGAKEYRENPDKKSAPYEFFIFLGPETSTSHLNGNYTVFGRVTQGMDVVEKIAALPSDEGDWPLQNVYVEAEVL</sequence>
<keyword evidence="8" id="KW-1185">Reference proteome</keyword>
<dbReference type="GO" id="GO:0003755">
    <property type="term" value="F:peptidyl-prolyl cis-trans isomerase activity"/>
    <property type="evidence" value="ECO:0007669"/>
    <property type="project" value="UniProtKB-UniRule"/>
</dbReference>
<dbReference type="GO" id="GO:0006457">
    <property type="term" value="P:protein folding"/>
    <property type="evidence" value="ECO:0007669"/>
    <property type="project" value="InterPro"/>
</dbReference>
<reference evidence="7 8" key="1">
    <citation type="submission" date="2018-04" db="EMBL/GenBank/DDBJ databases">
        <title>Marixanthomonas spongiae HN-E44 sp. nov., isolated from a marine sponge.</title>
        <authorList>
            <person name="Luo L."/>
            <person name="Zhuang L."/>
        </authorList>
    </citation>
    <scope>NUCLEOTIDE SEQUENCE [LARGE SCALE GENOMIC DNA]</scope>
    <source>
        <strain evidence="7 8">HN-E44</strain>
    </source>
</reference>
<evidence type="ECO:0000313" key="8">
    <source>
        <dbReference type="Proteomes" id="UP000245962"/>
    </source>
</evidence>
<organism evidence="7 8">
    <name type="scientific">Marixanthomonas spongiae</name>
    <dbReference type="NCBI Taxonomy" id="2174845"/>
    <lineage>
        <taxon>Bacteria</taxon>
        <taxon>Pseudomonadati</taxon>
        <taxon>Bacteroidota</taxon>
        <taxon>Flavobacteriia</taxon>
        <taxon>Flavobacteriales</taxon>
        <taxon>Flavobacteriaceae</taxon>
        <taxon>Marixanthomonas</taxon>
    </lineage>
</organism>
<comment type="function">
    <text evidence="4">PPIases accelerate the folding of proteins. It catalyzes the cis-trans isomerization of proline imidic peptide bonds in oligopeptides.</text>
</comment>
<dbReference type="Pfam" id="PF00160">
    <property type="entry name" value="Pro_isomerase"/>
    <property type="match status" value="1"/>
</dbReference>
<evidence type="ECO:0000313" key="7">
    <source>
        <dbReference type="EMBL" id="PVW15693.1"/>
    </source>
</evidence>
<dbReference type="PROSITE" id="PS51257">
    <property type="entry name" value="PROKAR_LIPOPROTEIN"/>
    <property type="match status" value="1"/>
</dbReference>
<evidence type="ECO:0000256" key="1">
    <source>
        <dbReference type="ARBA" id="ARBA00007365"/>
    </source>
</evidence>
<comment type="caution">
    <text evidence="7">The sequence shown here is derived from an EMBL/GenBank/DDBJ whole genome shotgun (WGS) entry which is preliminary data.</text>
</comment>
<dbReference type="InterPro" id="IPR029000">
    <property type="entry name" value="Cyclophilin-like_dom_sf"/>
</dbReference>
<feature type="compositionally biased region" description="Basic and acidic residues" evidence="5">
    <location>
        <begin position="37"/>
        <end position="47"/>
    </location>
</feature>
<dbReference type="AlphaFoldDB" id="A0A2U0I3L5"/>
<dbReference type="EC" id="5.2.1.8" evidence="4"/>
<evidence type="ECO:0000256" key="3">
    <source>
        <dbReference type="ARBA" id="ARBA00023235"/>
    </source>
</evidence>
<dbReference type="Gene3D" id="2.40.100.10">
    <property type="entry name" value="Cyclophilin-like"/>
    <property type="match status" value="1"/>
</dbReference>
<dbReference type="PANTHER" id="PTHR45625:SF4">
    <property type="entry name" value="PEPTIDYLPROLYL ISOMERASE DOMAIN AND WD REPEAT-CONTAINING PROTEIN 1"/>
    <property type="match status" value="1"/>
</dbReference>
<dbReference type="SUPFAM" id="SSF50891">
    <property type="entry name" value="Cyclophilin-like"/>
    <property type="match status" value="1"/>
</dbReference>